<name>A0A517T1Q3_9BACT</name>
<evidence type="ECO:0000313" key="3">
    <source>
        <dbReference type="Proteomes" id="UP000315003"/>
    </source>
</evidence>
<dbReference type="Gene3D" id="1.10.10.10">
    <property type="entry name" value="Winged helix-like DNA-binding domain superfamily/Winged helix DNA-binding domain"/>
    <property type="match status" value="1"/>
</dbReference>
<evidence type="ECO:0000259" key="1">
    <source>
        <dbReference type="Pfam" id="PF07638"/>
    </source>
</evidence>
<dbReference type="InterPro" id="IPR053812">
    <property type="entry name" value="HTH_Sigma70_ECF-like"/>
</dbReference>
<gene>
    <name evidence="2" type="ORF">SV7mr_48620</name>
</gene>
<reference evidence="2 3" key="1">
    <citation type="submission" date="2019-02" db="EMBL/GenBank/DDBJ databases">
        <title>Deep-cultivation of Planctomycetes and their phenomic and genomic characterization uncovers novel biology.</title>
        <authorList>
            <person name="Wiegand S."/>
            <person name="Jogler M."/>
            <person name="Boedeker C."/>
            <person name="Pinto D."/>
            <person name="Vollmers J."/>
            <person name="Rivas-Marin E."/>
            <person name="Kohn T."/>
            <person name="Peeters S.H."/>
            <person name="Heuer A."/>
            <person name="Rast P."/>
            <person name="Oberbeckmann S."/>
            <person name="Bunk B."/>
            <person name="Jeske O."/>
            <person name="Meyerdierks A."/>
            <person name="Storesund J.E."/>
            <person name="Kallscheuer N."/>
            <person name="Luecker S."/>
            <person name="Lage O.M."/>
            <person name="Pohl T."/>
            <person name="Merkel B.J."/>
            <person name="Hornburger P."/>
            <person name="Mueller R.-W."/>
            <person name="Bruemmer F."/>
            <person name="Labrenz M."/>
            <person name="Spormann A.M."/>
            <person name="Op den Camp H."/>
            <person name="Overmann J."/>
            <person name="Amann R."/>
            <person name="Jetten M.S.M."/>
            <person name="Mascher T."/>
            <person name="Medema M.H."/>
            <person name="Devos D.P."/>
            <person name="Kaster A.-K."/>
            <person name="Ovreas L."/>
            <person name="Rohde M."/>
            <person name="Galperin M.Y."/>
            <person name="Jogler C."/>
        </authorList>
    </citation>
    <scope>NUCLEOTIDE SEQUENCE [LARGE SCALE GENOMIC DNA]</scope>
    <source>
        <strain evidence="2 3">SV_7m_r</strain>
    </source>
</reference>
<dbReference type="RefSeq" id="WP_419187797.1">
    <property type="nucleotide sequence ID" value="NZ_CP036272.1"/>
</dbReference>
<dbReference type="InterPro" id="IPR036388">
    <property type="entry name" value="WH-like_DNA-bd_sf"/>
</dbReference>
<organism evidence="2 3">
    <name type="scientific">Stieleria bergensis</name>
    <dbReference type="NCBI Taxonomy" id="2528025"/>
    <lineage>
        <taxon>Bacteria</taxon>
        <taxon>Pseudomonadati</taxon>
        <taxon>Planctomycetota</taxon>
        <taxon>Planctomycetia</taxon>
        <taxon>Pirellulales</taxon>
        <taxon>Pirellulaceae</taxon>
        <taxon>Stieleria</taxon>
    </lineage>
</organism>
<dbReference type="InterPro" id="IPR013324">
    <property type="entry name" value="RNA_pol_sigma_r3/r4-like"/>
</dbReference>
<dbReference type="NCBIfam" id="TIGR02999">
    <property type="entry name" value="Sig-70_X6"/>
    <property type="match status" value="1"/>
</dbReference>
<feature type="domain" description="RNA polymerase sigma-70 ECF-like HTH" evidence="1">
    <location>
        <begin position="10"/>
        <end position="166"/>
    </location>
</feature>
<proteinExistence type="predicted"/>
<accession>A0A517T1Q3</accession>
<evidence type="ECO:0000313" key="2">
    <source>
        <dbReference type="EMBL" id="QDT62315.1"/>
    </source>
</evidence>
<dbReference type="SUPFAM" id="SSF88659">
    <property type="entry name" value="Sigma3 and sigma4 domains of RNA polymerase sigma factors"/>
    <property type="match status" value="1"/>
</dbReference>
<protein>
    <submittedName>
        <fullName evidence="2">ECF sigma factor</fullName>
    </submittedName>
</protein>
<dbReference type="EMBL" id="CP036272">
    <property type="protein sequence ID" value="QDT62315.1"/>
    <property type="molecule type" value="Genomic_DNA"/>
</dbReference>
<dbReference type="Pfam" id="PF07638">
    <property type="entry name" value="Sigma70_ECF"/>
    <property type="match status" value="1"/>
</dbReference>
<dbReference type="InterPro" id="IPR011517">
    <property type="entry name" value="RNA_pol_sigma70_ECF-like"/>
</dbReference>
<keyword evidence="3" id="KW-1185">Reference proteome</keyword>
<dbReference type="AlphaFoldDB" id="A0A517T1Q3"/>
<sequence length="176" mass="19994">MGHTEVNLSIYQQLHRIAKRALRWEASGHSLQPTLLANDAYMQMLHQQQDPCSERQGPINLGASIIRRLLVDRARHKNCLKRGGKHGRGKELPPSIVDPRNAIDFLELDDALRVLEEQSPRVAKIIELKFFGGFTHEEIGKQLSISARTVVNDWRYGKAWLYRELRGAESSESSSA</sequence>
<dbReference type="Proteomes" id="UP000315003">
    <property type="component" value="Chromosome"/>
</dbReference>